<keyword evidence="9 11" id="KW-0324">Glycolysis</keyword>
<dbReference type="Proteomes" id="UP000028864">
    <property type="component" value="Unassembled WGS sequence"/>
</dbReference>
<dbReference type="Pfam" id="PF00113">
    <property type="entry name" value="Enolase_C"/>
    <property type="match status" value="1"/>
</dbReference>
<accession>A0AAV2WNU2</accession>
<organism evidence="17 18">
    <name type="scientific">Mycolicibacterium neoaurum</name>
    <name type="common">Mycobacterium neoaurum</name>
    <dbReference type="NCBI Taxonomy" id="1795"/>
    <lineage>
        <taxon>Bacteria</taxon>
        <taxon>Bacillati</taxon>
        <taxon>Actinomycetota</taxon>
        <taxon>Actinomycetes</taxon>
        <taxon>Mycobacteriales</taxon>
        <taxon>Mycobacteriaceae</taxon>
        <taxon>Mycolicibacterium</taxon>
    </lineage>
</organism>
<feature type="binding site" evidence="11">
    <location>
        <position position="394"/>
    </location>
    <ligand>
        <name>(2R)-2-phosphoglycerate</name>
        <dbReference type="ChEBI" id="CHEBI:58289"/>
    </ligand>
</feature>
<dbReference type="SFLD" id="SFLDG00178">
    <property type="entry name" value="enolase"/>
    <property type="match status" value="1"/>
</dbReference>
<dbReference type="Gene3D" id="3.20.20.120">
    <property type="entry name" value="Enolase-like C-terminal domain"/>
    <property type="match status" value="1"/>
</dbReference>
<dbReference type="PRINTS" id="PR00148">
    <property type="entry name" value="ENOLASE"/>
</dbReference>
<evidence type="ECO:0000313" key="18">
    <source>
        <dbReference type="Proteomes" id="UP000028864"/>
    </source>
</evidence>
<dbReference type="GO" id="GO:0004634">
    <property type="term" value="F:phosphopyruvate hydratase activity"/>
    <property type="evidence" value="ECO:0007669"/>
    <property type="project" value="UniProtKB-UniRule"/>
</dbReference>
<dbReference type="HAMAP" id="MF_00318">
    <property type="entry name" value="Enolase"/>
    <property type="match status" value="1"/>
</dbReference>
<feature type="binding site" evidence="13">
    <location>
        <begin position="370"/>
        <end position="373"/>
    </location>
    <ligand>
        <name>substrate</name>
    </ligand>
</feature>
<dbReference type="SFLD" id="SFLDF00002">
    <property type="entry name" value="enolase"/>
    <property type="match status" value="1"/>
</dbReference>
<evidence type="ECO:0000256" key="12">
    <source>
        <dbReference type="PIRSR" id="PIRSR001400-1"/>
    </source>
</evidence>
<dbReference type="InterPro" id="IPR036849">
    <property type="entry name" value="Enolase-like_C_sf"/>
</dbReference>
<feature type="binding site" evidence="11">
    <location>
        <position position="373"/>
    </location>
    <ligand>
        <name>(2R)-2-phosphoglycerate</name>
        <dbReference type="ChEBI" id="CHEBI:58289"/>
    </ligand>
</feature>
<dbReference type="InterPro" id="IPR020810">
    <property type="entry name" value="Enolase_C"/>
</dbReference>
<dbReference type="SUPFAM" id="SSF51604">
    <property type="entry name" value="Enolase C-terminal domain-like"/>
    <property type="match status" value="1"/>
</dbReference>
<evidence type="ECO:0000256" key="6">
    <source>
        <dbReference type="ARBA" id="ARBA00022525"/>
    </source>
</evidence>
<evidence type="ECO:0000256" key="1">
    <source>
        <dbReference type="ARBA" id="ARBA00005031"/>
    </source>
</evidence>
<name>A0AAV2WNU2_MYCNE</name>
<reference evidence="17" key="1">
    <citation type="submission" date="2014-05" db="EMBL/GenBank/DDBJ databases">
        <authorList>
            <person name="Urmite Genomes"/>
        </authorList>
    </citation>
    <scope>NUCLEOTIDE SEQUENCE</scope>
    <source>
        <strain evidence="17">DSM 44074</strain>
    </source>
</reference>
<feature type="binding site" evidence="11 14">
    <location>
        <position position="291"/>
    </location>
    <ligand>
        <name>Mg(2+)</name>
        <dbReference type="ChEBI" id="CHEBI:18420"/>
    </ligand>
</feature>
<dbReference type="SMART" id="SM01193">
    <property type="entry name" value="Enolase_N"/>
    <property type="match status" value="1"/>
</dbReference>
<comment type="cofactor">
    <cofactor evidence="11">
        <name>Mg(2+)</name>
        <dbReference type="ChEBI" id="CHEBI:18420"/>
    </cofactor>
    <text evidence="11">Binds a second Mg(2+) ion via substrate during catalysis.</text>
</comment>
<keyword evidence="10 11" id="KW-0456">Lyase</keyword>
<dbReference type="PANTHER" id="PTHR11902:SF1">
    <property type="entry name" value="ENOLASE"/>
    <property type="match status" value="1"/>
</dbReference>
<feature type="binding site" evidence="13">
    <location>
        <position position="394"/>
    </location>
    <ligand>
        <name>substrate</name>
    </ligand>
</feature>
<evidence type="ECO:0000256" key="9">
    <source>
        <dbReference type="ARBA" id="ARBA00023152"/>
    </source>
</evidence>
<dbReference type="EC" id="4.2.1.11" evidence="3 11"/>
<evidence type="ECO:0000313" key="17">
    <source>
        <dbReference type="EMBL" id="CDQ45568.1"/>
    </source>
</evidence>
<dbReference type="InterPro" id="IPR000941">
    <property type="entry name" value="Enolase"/>
</dbReference>
<dbReference type="SMART" id="SM01192">
    <property type="entry name" value="Enolase_C"/>
    <property type="match status" value="1"/>
</dbReference>
<evidence type="ECO:0000256" key="4">
    <source>
        <dbReference type="ARBA" id="ARBA00017068"/>
    </source>
</evidence>
<keyword evidence="8 11" id="KW-0460">Magnesium</keyword>
<comment type="cofactor">
    <cofactor evidence="14">
        <name>Mg(2+)</name>
        <dbReference type="ChEBI" id="CHEBI:18420"/>
    </cofactor>
    <text evidence="14">Mg(2+) is required for catalysis and for stabilizing the dimer.</text>
</comment>
<dbReference type="FunFam" id="3.20.20.120:FF:000001">
    <property type="entry name" value="Enolase"/>
    <property type="match status" value="1"/>
</dbReference>
<comment type="function">
    <text evidence="11">Catalyzes the reversible conversion of 2-phosphoglycerate (2-PG) into phosphoenolpyruvate (PEP). It is essential for the degradation of carbohydrates via glycolysis.</text>
</comment>
<evidence type="ECO:0000256" key="3">
    <source>
        <dbReference type="ARBA" id="ARBA00012058"/>
    </source>
</evidence>
<feature type="active site" description="Proton acceptor" evidence="11 12">
    <location>
        <position position="343"/>
    </location>
</feature>
<evidence type="ECO:0000256" key="13">
    <source>
        <dbReference type="PIRSR" id="PIRSR001400-2"/>
    </source>
</evidence>
<dbReference type="Pfam" id="PF03952">
    <property type="entry name" value="Enolase_N"/>
    <property type="match status" value="1"/>
</dbReference>
<feature type="domain" description="Enolase C-terminal TIM barrel" evidence="15">
    <location>
        <begin position="146"/>
        <end position="431"/>
    </location>
</feature>
<reference evidence="17" key="2">
    <citation type="submission" date="2015-09" db="EMBL/GenBank/DDBJ databases">
        <title>Draft genome sequence of Mycobacterium neoaurum DSM 44074.</title>
        <authorList>
            <person name="Croce O."/>
            <person name="Robert C."/>
            <person name="Raoult D."/>
            <person name="Drancourt M."/>
        </authorList>
    </citation>
    <scope>NUCLEOTIDE SEQUENCE</scope>
    <source>
        <strain evidence="17">DSM 44074</strain>
    </source>
</reference>
<feature type="domain" description="Enolase N-terminal" evidence="16">
    <location>
        <begin position="12"/>
        <end position="141"/>
    </location>
</feature>
<sequence length="437" mass="45861">MTDFQEEPVPIIEQVGAREILDSRGNPTVEVEVALIDGTVARAAVPSGASTGEHEAVELRDGGPRYLGKGVEKAVEAVLDEIAPAVIGLSADDQRLVDQALLDLDGTPDKSRLGANAILGLSLAVARAAAESAGLPLFRYVGGPNAHILPVPMMNIINGGAHADTGVDVQEFMIAPIGAPTFKESLRWGAEVYHSLKSVLKKQGLSTGLGDEGGFAPDLPGTKAALDLIATAIEGAGLKLGTDVALALDVAATEFHTEGKGYAFEKETRTAAQMADFYAGLLDAYPLVSIEDPLSEDDWDGWVELTTAIGDRVQLVGDDLFVTNPERLEEGIEKGAANALLVKVNQIGTLTETLDAVALAHNSGYRTMMSHRSGETEDTTIADLAVAVGSGQIKTGAPARSERVAKYNQLLRIEEALGDAARYAGDLAFPRFTPAGQ</sequence>
<keyword evidence="5 11" id="KW-0963">Cytoplasm</keyword>
<dbReference type="InterPro" id="IPR029017">
    <property type="entry name" value="Enolase-like_N"/>
</dbReference>
<feature type="binding site" evidence="13">
    <location>
        <position position="171"/>
    </location>
    <ligand>
        <name>substrate</name>
    </ligand>
</feature>
<dbReference type="EMBL" id="LK021339">
    <property type="protein sequence ID" value="CDQ45568.1"/>
    <property type="molecule type" value="Genomic_DNA"/>
</dbReference>
<feature type="binding site" evidence="13">
    <location>
        <position position="162"/>
    </location>
    <ligand>
        <name>substrate</name>
    </ligand>
</feature>
<dbReference type="PROSITE" id="PS00164">
    <property type="entry name" value="ENOLASE"/>
    <property type="match status" value="1"/>
</dbReference>
<dbReference type="PIRSF" id="PIRSF001400">
    <property type="entry name" value="Enolase"/>
    <property type="match status" value="1"/>
</dbReference>
<dbReference type="InterPro" id="IPR020811">
    <property type="entry name" value="Enolase_N"/>
</dbReference>
<proteinExistence type="inferred from homology"/>
<feature type="active site" description="Proton donor" evidence="11 12">
    <location>
        <position position="212"/>
    </location>
</feature>
<evidence type="ECO:0000259" key="16">
    <source>
        <dbReference type="SMART" id="SM01193"/>
    </source>
</evidence>
<dbReference type="Gene3D" id="3.30.390.10">
    <property type="entry name" value="Enolase-like, N-terminal domain"/>
    <property type="match status" value="1"/>
</dbReference>
<gene>
    <name evidence="11" type="primary">eno</name>
    <name evidence="17" type="ORF">BN1047_03466</name>
</gene>
<feature type="binding site" evidence="11">
    <location>
        <position position="343"/>
    </location>
    <ligand>
        <name>(2R)-2-phosphoglycerate</name>
        <dbReference type="ChEBI" id="CHEBI:58289"/>
    </ligand>
</feature>
<comment type="catalytic activity">
    <reaction evidence="11">
        <text>(2R)-2-phosphoglycerate = phosphoenolpyruvate + H2O</text>
        <dbReference type="Rhea" id="RHEA:10164"/>
        <dbReference type="ChEBI" id="CHEBI:15377"/>
        <dbReference type="ChEBI" id="CHEBI:58289"/>
        <dbReference type="ChEBI" id="CHEBI:58702"/>
        <dbReference type="EC" id="4.2.1.11"/>
    </reaction>
</comment>
<comment type="similarity">
    <text evidence="2 11">Belongs to the enolase family.</text>
</comment>
<dbReference type="GO" id="GO:0006096">
    <property type="term" value="P:glycolytic process"/>
    <property type="evidence" value="ECO:0007669"/>
    <property type="project" value="UniProtKB-UniRule"/>
</dbReference>
<evidence type="ECO:0000259" key="15">
    <source>
        <dbReference type="SMART" id="SM01192"/>
    </source>
</evidence>
<protein>
    <recommendedName>
        <fullName evidence="4 11">Enolase</fullName>
        <ecNumber evidence="3 11">4.2.1.11</ecNumber>
    </recommendedName>
    <alternativeName>
        <fullName evidence="11">2-phospho-D-glycerate hydro-lyase</fullName>
    </alternativeName>
    <alternativeName>
        <fullName evidence="11">2-phosphoglycerate dehydratase</fullName>
    </alternativeName>
</protein>
<feature type="binding site" evidence="13">
    <location>
        <position position="318"/>
    </location>
    <ligand>
        <name>substrate</name>
    </ligand>
</feature>
<dbReference type="CDD" id="cd03313">
    <property type="entry name" value="enolase"/>
    <property type="match status" value="1"/>
</dbReference>
<dbReference type="SUPFAM" id="SSF54826">
    <property type="entry name" value="Enolase N-terminal domain-like"/>
    <property type="match status" value="1"/>
</dbReference>
<dbReference type="GO" id="GO:0009986">
    <property type="term" value="C:cell surface"/>
    <property type="evidence" value="ECO:0007669"/>
    <property type="project" value="UniProtKB-SubCell"/>
</dbReference>
<evidence type="ECO:0000256" key="10">
    <source>
        <dbReference type="ARBA" id="ARBA00023239"/>
    </source>
</evidence>
<dbReference type="NCBIfam" id="TIGR01060">
    <property type="entry name" value="eno"/>
    <property type="match status" value="1"/>
</dbReference>
<keyword evidence="6 11" id="KW-0964">Secreted</keyword>
<evidence type="ECO:0000256" key="8">
    <source>
        <dbReference type="ARBA" id="ARBA00022842"/>
    </source>
</evidence>
<dbReference type="AlphaFoldDB" id="A0AAV2WNU2"/>
<evidence type="ECO:0000256" key="14">
    <source>
        <dbReference type="PIRSR" id="PIRSR001400-3"/>
    </source>
</evidence>
<dbReference type="GO" id="GO:0000015">
    <property type="term" value="C:phosphopyruvate hydratase complex"/>
    <property type="evidence" value="ECO:0007669"/>
    <property type="project" value="InterPro"/>
</dbReference>
<comment type="subcellular location">
    <subcellularLocation>
        <location evidence="11">Cytoplasm</location>
    </subcellularLocation>
    <subcellularLocation>
        <location evidence="11">Secreted</location>
    </subcellularLocation>
    <subcellularLocation>
        <location evidence="11">Cell surface</location>
    </subcellularLocation>
    <text evidence="11">Fractions of enolase are present in both the cytoplasm and on the cell surface.</text>
</comment>
<feature type="binding site" evidence="11 14">
    <location>
        <position position="249"/>
    </location>
    <ligand>
        <name>Mg(2+)</name>
        <dbReference type="ChEBI" id="CHEBI:18420"/>
    </ligand>
</feature>
<evidence type="ECO:0000256" key="5">
    <source>
        <dbReference type="ARBA" id="ARBA00022490"/>
    </source>
</evidence>
<dbReference type="SFLD" id="SFLDS00001">
    <property type="entry name" value="Enolase"/>
    <property type="match status" value="1"/>
</dbReference>
<feature type="binding site" evidence="11">
    <location>
        <position position="372"/>
    </location>
    <ligand>
        <name>(2R)-2-phosphoglycerate</name>
        <dbReference type="ChEBI" id="CHEBI:58289"/>
    </ligand>
</feature>
<dbReference type="InterPro" id="IPR020809">
    <property type="entry name" value="Enolase_CS"/>
</dbReference>
<dbReference type="GO" id="GO:0005576">
    <property type="term" value="C:extracellular region"/>
    <property type="evidence" value="ECO:0007669"/>
    <property type="project" value="UniProtKB-SubCell"/>
</dbReference>
<dbReference type="GO" id="GO:0000287">
    <property type="term" value="F:magnesium ion binding"/>
    <property type="evidence" value="ECO:0007669"/>
    <property type="project" value="UniProtKB-UniRule"/>
</dbReference>
<evidence type="ECO:0000256" key="7">
    <source>
        <dbReference type="ARBA" id="ARBA00022723"/>
    </source>
</evidence>
<keyword evidence="7 11" id="KW-0479">Metal-binding</keyword>
<dbReference type="FunFam" id="3.30.390.10:FF:000001">
    <property type="entry name" value="Enolase"/>
    <property type="match status" value="1"/>
</dbReference>
<feature type="binding site" evidence="11">
    <location>
        <position position="170"/>
    </location>
    <ligand>
        <name>(2R)-2-phosphoglycerate</name>
        <dbReference type="ChEBI" id="CHEBI:58289"/>
    </ligand>
</feature>
<evidence type="ECO:0000256" key="11">
    <source>
        <dbReference type="HAMAP-Rule" id="MF_00318"/>
    </source>
</evidence>
<comment type="pathway">
    <text evidence="1 11">Carbohydrate degradation; glycolysis; pyruvate from D-glyceraldehyde 3-phosphate: step 4/5.</text>
</comment>
<feature type="binding site" evidence="13">
    <location>
        <position position="291"/>
    </location>
    <ligand>
        <name>substrate</name>
    </ligand>
</feature>
<dbReference type="PANTHER" id="PTHR11902">
    <property type="entry name" value="ENOLASE"/>
    <property type="match status" value="1"/>
</dbReference>
<evidence type="ECO:0000256" key="2">
    <source>
        <dbReference type="ARBA" id="ARBA00009604"/>
    </source>
</evidence>
<feature type="binding site" evidence="11 14">
    <location>
        <position position="318"/>
    </location>
    <ligand>
        <name>Mg(2+)</name>
        <dbReference type="ChEBI" id="CHEBI:18420"/>
    </ligand>
</feature>